<reference evidence="2" key="1">
    <citation type="submission" date="2021-04" db="EMBL/GenBank/DDBJ databases">
        <authorList>
            <person name="Tunstrom K."/>
        </authorList>
    </citation>
    <scope>NUCLEOTIDE SEQUENCE</scope>
</reference>
<evidence type="ECO:0000256" key="1">
    <source>
        <dbReference type="SAM" id="MobiDB-lite"/>
    </source>
</evidence>
<name>A0A8S3Y3N9_PARAO</name>
<dbReference type="AlphaFoldDB" id="A0A8S3Y3N9"/>
<feature type="region of interest" description="Disordered" evidence="1">
    <location>
        <begin position="57"/>
        <end position="87"/>
    </location>
</feature>
<organism evidence="2 3">
    <name type="scientific">Parnassius apollo</name>
    <name type="common">Apollo butterfly</name>
    <name type="synonym">Papilio apollo</name>
    <dbReference type="NCBI Taxonomy" id="110799"/>
    <lineage>
        <taxon>Eukaryota</taxon>
        <taxon>Metazoa</taxon>
        <taxon>Ecdysozoa</taxon>
        <taxon>Arthropoda</taxon>
        <taxon>Hexapoda</taxon>
        <taxon>Insecta</taxon>
        <taxon>Pterygota</taxon>
        <taxon>Neoptera</taxon>
        <taxon>Endopterygota</taxon>
        <taxon>Lepidoptera</taxon>
        <taxon>Glossata</taxon>
        <taxon>Ditrysia</taxon>
        <taxon>Papilionoidea</taxon>
        <taxon>Papilionidae</taxon>
        <taxon>Parnassiinae</taxon>
        <taxon>Parnassini</taxon>
        <taxon>Parnassius</taxon>
        <taxon>Parnassius</taxon>
    </lineage>
</organism>
<proteinExistence type="predicted"/>
<evidence type="ECO:0000313" key="3">
    <source>
        <dbReference type="Proteomes" id="UP000691718"/>
    </source>
</evidence>
<dbReference type="EMBL" id="CAJQZP010001547">
    <property type="protein sequence ID" value="CAG5053490.1"/>
    <property type="molecule type" value="Genomic_DNA"/>
</dbReference>
<protein>
    <submittedName>
        <fullName evidence="2">(apollo) hypothetical protein</fullName>
    </submittedName>
</protein>
<sequence>MNYKLTIRTKARNLCIPIAFRGPLESDLKKRRTDGLTWNKIAAGCKKTVIAPKCTIESPQRRRKGGDMKAVGGGHQDRTQGATLYPI</sequence>
<gene>
    <name evidence="2" type="ORF">PAPOLLO_LOCUS25655</name>
</gene>
<keyword evidence="3" id="KW-1185">Reference proteome</keyword>
<accession>A0A8S3Y3N9</accession>
<dbReference type="Proteomes" id="UP000691718">
    <property type="component" value="Unassembled WGS sequence"/>
</dbReference>
<evidence type="ECO:0000313" key="2">
    <source>
        <dbReference type="EMBL" id="CAG5053490.1"/>
    </source>
</evidence>
<comment type="caution">
    <text evidence="2">The sequence shown here is derived from an EMBL/GenBank/DDBJ whole genome shotgun (WGS) entry which is preliminary data.</text>
</comment>